<keyword evidence="8" id="KW-1185">Reference proteome</keyword>
<dbReference type="Gene3D" id="3.40.50.1820">
    <property type="entry name" value="alpha/beta hydrolase"/>
    <property type="match status" value="1"/>
</dbReference>
<comment type="similarity">
    <text evidence="2 4">Belongs to the AB hydrolase superfamily. Lipase family.</text>
</comment>
<sequence>MFLLLVILVYCSSPVNSFLFPIVYLDRLYNYTPPENEVTFFLYHRSNPTKENQIFIGDKESIHRSRFEPELPTRIIIHGWTHGKNVPAFVEMREVMARAHLGNVILVDWAPLSHVIYVEARVHNVVVAKQVTNLLLFLREYTNIRMSSVHLIGHSMGAQIAAMTGNRIKTQINQMIGRISGLDPAAPLFEWPHIESLDDVLDPSDALFVDVIHTNGRHLGMITPAGHVDYYPNGGVCSHSKALDYWIASIRKPNLFKAYAYKSWDEYVKGRAGNLKSYPMGIAANPDIPHGIYFVKTDQNVEKYHKTKTTMKDSLIKY</sequence>
<dbReference type="GO" id="GO:0016298">
    <property type="term" value="F:lipase activity"/>
    <property type="evidence" value="ECO:0007669"/>
    <property type="project" value="InterPro"/>
</dbReference>
<dbReference type="InterPro" id="IPR033906">
    <property type="entry name" value="Lipase_N"/>
</dbReference>
<organism evidence="7 8">
    <name type="scientific">Exocentrus adspersus</name>
    <dbReference type="NCBI Taxonomy" id="1586481"/>
    <lineage>
        <taxon>Eukaryota</taxon>
        <taxon>Metazoa</taxon>
        <taxon>Ecdysozoa</taxon>
        <taxon>Arthropoda</taxon>
        <taxon>Hexapoda</taxon>
        <taxon>Insecta</taxon>
        <taxon>Pterygota</taxon>
        <taxon>Neoptera</taxon>
        <taxon>Endopterygota</taxon>
        <taxon>Coleoptera</taxon>
        <taxon>Polyphaga</taxon>
        <taxon>Cucujiformia</taxon>
        <taxon>Chrysomeloidea</taxon>
        <taxon>Cerambycidae</taxon>
        <taxon>Lamiinae</taxon>
        <taxon>Acanthocinini</taxon>
        <taxon>Exocentrus</taxon>
    </lineage>
</organism>
<comment type="subcellular location">
    <subcellularLocation>
        <location evidence="1">Secreted</location>
    </subcellularLocation>
</comment>
<feature type="signal peptide" evidence="5">
    <location>
        <begin position="1"/>
        <end position="17"/>
    </location>
</feature>
<dbReference type="GO" id="GO:0016042">
    <property type="term" value="P:lipid catabolic process"/>
    <property type="evidence" value="ECO:0007669"/>
    <property type="project" value="TreeGrafter"/>
</dbReference>
<dbReference type="GO" id="GO:0017171">
    <property type="term" value="F:serine hydrolase activity"/>
    <property type="evidence" value="ECO:0007669"/>
    <property type="project" value="TreeGrafter"/>
</dbReference>
<dbReference type="GO" id="GO:0005615">
    <property type="term" value="C:extracellular space"/>
    <property type="evidence" value="ECO:0007669"/>
    <property type="project" value="TreeGrafter"/>
</dbReference>
<comment type="caution">
    <text evidence="7">The sequence shown here is derived from an EMBL/GenBank/DDBJ whole genome shotgun (WGS) entry which is preliminary data.</text>
</comment>
<dbReference type="InterPro" id="IPR013818">
    <property type="entry name" value="Lipase"/>
</dbReference>
<evidence type="ECO:0000256" key="2">
    <source>
        <dbReference type="ARBA" id="ARBA00010701"/>
    </source>
</evidence>
<evidence type="ECO:0000256" key="3">
    <source>
        <dbReference type="ARBA" id="ARBA00022525"/>
    </source>
</evidence>
<dbReference type="Pfam" id="PF00151">
    <property type="entry name" value="Lipase"/>
    <property type="match status" value="1"/>
</dbReference>
<evidence type="ECO:0000256" key="4">
    <source>
        <dbReference type="RuleBase" id="RU004262"/>
    </source>
</evidence>
<dbReference type="AlphaFoldDB" id="A0AAV8VNI1"/>
<keyword evidence="3" id="KW-0964">Secreted</keyword>
<dbReference type="PANTHER" id="PTHR11610">
    <property type="entry name" value="LIPASE"/>
    <property type="match status" value="1"/>
</dbReference>
<dbReference type="SUPFAM" id="SSF53474">
    <property type="entry name" value="alpha/beta-Hydrolases"/>
    <property type="match status" value="1"/>
</dbReference>
<evidence type="ECO:0000313" key="7">
    <source>
        <dbReference type="EMBL" id="KAJ8915788.1"/>
    </source>
</evidence>
<reference evidence="7 8" key="1">
    <citation type="journal article" date="2023" name="Insect Mol. Biol.">
        <title>Genome sequencing provides insights into the evolution of gene families encoding plant cell wall-degrading enzymes in longhorned beetles.</title>
        <authorList>
            <person name="Shin N.R."/>
            <person name="Okamura Y."/>
            <person name="Kirsch R."/>
            <person name="Pauchet Y."/>
        </authorList>
    </citation>
    <scope>NUCLEOTIDE SEQUENCE [LARGE SCALE GENOMIC DNA]</scope>
    <source>
        <strain evidence="7">EAD_L_NR</strain>
    </source>
</reference>
<feature type="domain" description="Lipase" evidence="6">
    <location>
        <begin position="32"/>
        <end position="235"/>
    </location>
</feature>
<proteinExistence type="inferred from homology"/>
<name>A0AAV8VNI1_9CUCU</name>
<dbReference type="Proteomes" id="UP001159042">
    <property type="component" value="Unassembled WGS sequence"/>
</dbReference>
<dbReference type="PRINTS" id="PR00821">
    <property type="entry name" value="TAGLIPASE"/>
</dbReference>
<dbReference type="InterPro" id="IPR000734">
    <property type="entry name" value="TAG_lipase"/>
</dbReference>
<evidence type="ECO:0000256" key="1">
    <source>
        <dbReference type="ARBA" id="ARBA00004613"/>
    </source>
</evidence>
<protein>
    <recommendedName>
        <fullName evidence="6">Lipase domain-containing protein</fullName>
    </recommendedName>
</protein>
<evidence type="ECO:0000256" key="5">
    <source>
        <dbReference type="SAM" id="SignalP"/>
    </source>
</evidence>
<keyword evidence="5" id="KW-0732">Signal</keyword>
<dbReference type="PANTHER" id="PTHR11610:SF173">
    <property type="entry name" value="LIPASE DOMAIN-CONTAINING PROTEIN-RELATED"/>
    <property type="match status" value="1"/>
</dbReference>
<dbReference type="InterPro" id="IPR029058">
    <property type="entry name" value="AB_hydrolase_fold"/>
</dbReference>
<evidence type="ECO:0000259" key="6">
    <source>
        <dbReference type="Pfam" id="PF00151"/>
    </source>
</evidence>
<dbReference type="CDD" id="cd00707">
    <property type="entry name" value="Pancreat_lipase_like"/>
    <property type="match status" value="1"/>
</dbReference>
<evidence type="ECO:0000313" key="8">
    <source>
        <dbReference type="Proteomes" id="UP001159042"/>
    </source>
</evidence>
<feature type="chain" id="PRO_5043350483" description="Lipase domain-containing protein" evidence="5">
    <location>
        <begin position="18"/>
        <end position="318"/>
    </location>
</feature>
<gene>
    <name evidence="7" type="ORF">NQ315_004600</name>
</gene>
<accession>A0AAV8VNI1</accession>
<dbReference type="EMBL" id="JANEYG010000049">
    <property type="protein sequence ID" value="KAJ8915788.1"/>
    <property type="molecule type" value="Genomic_DNA"/>
</dbReference>